<evidence type="ECO:0000256" key="6">
    <source>
        <dbReference type="ARBA" id="ARBA00022963"/>
    </source>
</evidence>
<dbReference type="InterPro" id="IPR013328">
    <property type="entry name" value="6PGD_dom2"/>
</dbReference>
<dbReference type="Gene3D" id="1.10.1040.10">
    <property type="entry name" value="N-(1-d-carboxylethyl)-l-norvaline Dehydrogenase, domain 2"/>
    <property type="match status" value="2"/>
</dbReference>
<evidence type="ECO:0000256" key="9">
    <source>
        <dbReference type="ARBA" id="ARBA00023098"/>
    </source>
</evidence>
<keyword evidence="5" id="KW-0276">Fatty acid metabolism</keyword>
<dbReference type="GO" id="GO:0070403">
    <property type="term" value="F:NAD+ binding"/>
    <property type="evidence" value="ECO:0007669"/>
    <property type="project" value="InterPro"/>
</dbReference>
<comment type="similarity">
    <text evidence="12">Belongs to the enoyl-CoA hydratase/isomerase family.</text>
</comment>
<dbReference type="SUPFAM" id="SSF52096">
    <property type="entry name" value="ClpP/crotonase"/>
    <property type="match status" value="1"/>
</dbReference>
<dbReference type="Gene3D" id="3.40.50.720">
    <property type="entry name" value="NAD(P)-binding Rossmann-like Domain"/>
    <property type="match status" value="1"/>
</dbReference>
<dbReference type="AlphaFoldDB" id="H1XR43"/>
<dbReference type="PaxDb" id="880073-Calab_1574"/>
<dbReference type="PANTHER" id="PTHR43612">
    <property type="entry name" value="TRIFUNCTIONAL ENZYME SUBUNIT ALPHA"/>
    <property type="match status" value="1"/>
</dbReference>
<dbReference type="EMBL" id="CP018099">
    <property type="protein sequence ID" value="APF17043.1"/>
    <property type="molecule type" value="Genomic_DNA"/>
</dbReference>
<dbReference type="PROSITE" id="PS00166">
    <property type="entry name" value="ENOYL_COA_HYDRATASE"/>
    <property type="match status" value="1"/>
</dbReference>
<evidence type="ECO:0000256" key="3">
    <source>
        <dbReference type="ARBA" id="ARBA00008750"/>
    </source>
</evidence>
<dbReference type="Gene3D" id="3.90.226.10">
    <property type="entry name" value="2-enoyl-CoA Hydratase, Chain A, domain 1"/>
    <property type="match status" value="1"/>
</dbReference>
<dbReference type="PANTHER" id="PTHR43612:SF3">
    <property type="entry name" value="TRIFUNCTIONAL ENZYME SUBUNIT ALPHA, MITOCHONDRIAL"/>
    <property type="match status" value="1"/>
</dbReference>
<dbReference type="eggNOG" id="COG1024">
    <property type="taxonomic scope" value="Bacteria"/>
</dbReference>
<dbReference type="EC" id="4.2.1.17" evidence="4"/>
<dbReference type="InterPro" id="IPR001753">
    <property type="entry name" value="Enoyl-CoA_hydra/iso"/>
</dbReference>
<dbReference type="HOGENOM" id="CLU_009834_16_1_0"/>
<evidence type="ECO:0000256" key="7">
    <source>
        <dbReference type="ARBA" id="ARBA00023002"/>
    </source>
</evidence>
<evidence type="ECO:0000256" key="8">
    <source>
        <dbReference type="ARBA" id="ARBA00023027"/>
    </source>
</evidence>
<keyword evidence="9" id="KW-0443">Lipid metabolism</keyword>
<evidence type="ECO:0000313" key="18">
    <source>
        <dbReference type="Proteomes" id="UP000183868"/>
    </source>
</evidence>
<dbReference type="GO" id="GO:0004300">
    <property type="term" value="F:enoyl-CoA hydratase activity"/>
    <property type="evidence" value="ECO:0007669"/>
    <property type="project" value="UniProtKB-EC"/>
</dbReference>
<dbReference type="InterPro" id="IPR050136">
    <property type="entry name" value="FA_oxidation_alpha_subunit"/>
</dbReference>
<evidence type="ECO:0000259" key="13">
    <source>
        <dbReference type="Pfam" id="PF00725"/>
    </source>
</evidence>
<evidence type="ECO:0000256" key="10">
    <source>
        <dbReference type="ARBA" id="ARBA00023239"/>
    </source>
</evidence>
<keyword evidence="11" id="KW-0511">Multifunctional enzyme</keyword>
<dbReference type="Pfam" id="PF00725">
    <property type="entry name" value="3HCDH"/>
    <property type="match status" value="2"/>
</dbReference>
<dbReference type="InterPro" id="IPR006176">
    <property type="entry name" value="3-OHacyl-CoA_DH_NAD-bd"/>
</dbReference>
<dbReference type="Proteomes" id="UP000004671">
    <property type="component" value="Chromosome"/>
</dbReference>
<dbReference type="Pfam" id="PF00378">
    <property type="entry name" value="ECH_1"/>
    <property type="match status" value="1"/>
</dbReference>
<reference evidence="16 17" key="1">
    <citation type="submission" date="2011-09" db="EMBL/GenBank/DDBJ databases">
        <title>The permanent draft genome of Caldithrix abyssi DSM 13497.</title>
        <authorList>
            <consortium name="US DOE Joint Genome Institute (JGI-PGF)"/>
            <person name="Lucas S."/>
            <person name="Han J."/>
            <person name="Lapidus A."/>
            <person name="Bruce D."/>
            <person name="Goodwin L."/>
            <person name="Pitluck S."/>
            <person name="Peters L."/>
            <person name="Kyrpides N."/>
            <person name="Mavromatis K."/>
            <person name="Ivanova N."/>
            <person name="Mikhailova N."/>
            <person name="Chertkov O."/>
            <person name="Detter J.C."/>
            <person name="Tapia R."/>
            <person name="Han C."/>
            <person name="Land M."/>
            <person name="Hauser L."/>
            <person name="Markowitz V."/>
            <person name="Cheng J.-F."/>
            <person name="Hugenholtz P."/>
            <person name="Woyke T."/>
            <person name="Wu D."/>
            <person name="Spring S."/>
            <person name="Brambilla E."/>
            <person name="Klenk H.-P."/>
            <person name="Eisen J.A."/>
        </authorList>
    </citation>
    <scope>NUCLEOTIDE SEQUENCE [LARGE SCALE GENOMIC DNA]</scope>
    <source>
        <strain evidence="16 17">DSM 13497</strain>
    </source>
</reference>
<accession>H1XR43</accession>
<dbReference type="RefSeq" id="WP_006928266.1">
    <property type="nucleotide sequence ID" value="NZ_CM001402.1"/>
</dbReference>
<dbReference type="InParanoid" id="H1XR43"/>
<reference evidence="15 18" key="2">
    <citation type="submission" date="2016-11" db="EMBL/GenBank/DDBJ databases">
        <title>Genomic analysis of Caldithrix abyssi and proposal of a novel bacterial phylum Caldithrichaeota.</title>
        <authorList>
            <person name="Kublanov I."/>
            <person name="Sigalova O."/>
            <person name="Gavrilov S."/>
            <person name="Lebedinsky A."/>
            <person name="Ivanova N."/>
            <person name="Daum C."/>
            <person name="Reddy T."/>
            <person name="Klenk H.P."/>
            <person name="Goker M."/>
            <person name="Reva O."/>
            <person name="Miroshnichenko M."/>
            <person name="Kyprides N."/>
            <person name="Woyke T."/>
            <person name="Gelfand M."/>
        </authorList>
    </citation>
    <scope>NUCLEOTIDE SEQUENCE [LARGE SCALE GENOMIC DNA]</scope>
    <source>
        <strain evidence="15 18">LF13</strain>
    </source>
</reference>
<feature type="domain" description="3-hydroxyacyl-CoA dehydrogenase C-terminal" evidence="13">
    <location>
        <begin position="580"/>
        <end position="665"/>
    </location>
</feature>
<evidence type="ECO:0000256" key="12">
    <source>
        <dbReference type="RuleBase" id="RU003707"/>
    </source>
</evidence>
<evidence type="ECO:0000256" key="5">
    <source>
        <dbReference type="ARBA" id="ARBA00022832"/>
    </source>
</evidence>
<keyword evidence="6" id="KW-0442">Lipid degradation</keyword>
<dbReference type="UniPathway" id="UPA00659"/>
<feature type="domain" description="3-hydroxyacyl-CoA dehydrogenase C-terminal" evidence="13">
    <location>
        <begin position="485"/>
        <end position="535"/>
    </location>
</feature>
<dbReference type="GO" id="GO:0006635">
    <property type="term" value="P:fatty acid beta-oxidation"/>
    <property type="evidence" value="ECO:0007669"/>
    <property type="project" value="UniProtKB-UniPathway"/>
</dbReference>
<dbReference type="Pfam" id="PF02737">
    <property type="entry name" value="3HCDH_N"/>
    <property type="match status" value="1"/>
</dbReference>
<evidence type="ECO:0000313" key="17">
    <source>
        <dbReference type="Proteomes" id="UP000004671"/>
    </source>
</evidence>
<keyword evidence="8" id="KW-0520">NAD</keyword>
<keyword evidence="10" id="KW-0456">Lyase</keyword>
<dbReference type="GO" id="GO:0016509">
    <property type="term" value="F:long-chain (3S)-3-hydroxyacyl-CoA dehydrogenase (NAD+) activity"/>
    <property type="evidence" value="ECO:0007669"/>
    <property type="project" value="TreeGrafter"/>
</dbReference>
<evidence type="ECO:0000256" key="4">
    <source>
        <dbReference type="ARBA" id="ARBA00012076"/>
    </source>
</evidence>
<dbReference type="InterPro" id="IPR018376">
    <property type="entry name" value="Enoyl-CoA_hyd/isom_CS"/>
</dbReference>
<evidence type="ECO:0000313" key="16">
    <source>
        <dbReference type="EMBL" id="EHO41194.1"/>
    </source>
</evidence>
<dbReference type="STRING" id="880073.Cabys_292"/>
<protein>
    <recommendedName>
        <fullName evidence="4">enoyl-CoA hydratase</fullName>
        <ecNumber evidence="4">4.2.1.17</ecNumber>
    </recommendedName>
</protein>
<dbReference type="GO" id="GO:0016853">
    <property type="term" value="F:isomerase activity"/>
    <property type="evidence" value="ECO:0007669"/>
    <property type="project" value="UniProtKB-KW"/>
</dbReference>
<feature type="domain" description="3-hydroxyacyl-CoA dehydrogenase NAD binding" evidence="14">
    <location>
        <begin position="329"/>
        <end position="394"/>
    </location>
</feature>
<dbReference type="InterPro" id="IPR006108">
    <property type="entry name" value="3HC_DH_C"/>
</dbReference>
<dbReference type="InterPro" id="IPR008927">
    <property type="entry name" value="6-PGluconate_DH-like_C_sf"/>
</dbReference>
<evidence type="ECO:0000256" key="11">
    <source>
        <dbReference type="ARBA" id="ARBA00023268"/>
    </source>
</evidence>
<dbReference type="FunFam" id="3.90.226.10:FF:000011">
    <property type="entry name" value="Fatty acid oxidation complex subunit alpha"/>
    <property type="match status" value="1"/>
</dbReference>
<evidence type="ECO:0000256" key="1">
    <source>
        <dbReference type="ARBA" id="ARBA00005005"/>
    </source>
</evidence>
<dbReference type="OrthoDB" id="5389341at2"/>
<dbReference type="EMBL" id="CM001402">
    <property type="protein sequence ID" value="EHO41194.1"/>
    <property type="molecule type" value="Genomic_DNA"/>
</dbReference>
<evidence type="ECO:0000259" key="14">
    <source>
        <dbReference type="Pfam" id="PF02737"/>
    </source>
</evidence>
<evidence type="ECO:0000256" key="2">
    <source>
        <dbReference type="ARBA" id="ARBA00007005"/>
    </source>
</evidence>
<name>H1XR43_CALAY</name>
<keyword evidence="16" id="KW-0413">Isomerase</keyword>
<proteinExistence type="inferred from homology"/>
<dbReference type="KEGG" id="caby:Cabys_292"/>
<sequence length="669" mass="75782">MQSAFQLHIDDQNIALLYFDLPDEKVNLFNERVFDELDEILDRLEKAQPAALLILSKKEGIYIAGADVNAFQKIDTLEMGWQAARRGQLVFHRLSKLPFATIAVIHGACMGGGTEMSLACDYRLATDHPKTRIGLPEVRLGILPGWGGTQRLPAVTGLSAALSVILTGKAVSAKKARAIGLVERLLDPHKAVEEQALSFAREAIQKGSKIKKRKIFRVERIGFIRRLIFSQARKRVLKQTQGFYPAPLKAIEVIEKTWNMPIEQGLEVEARALAELIITPQSKNLVRLFIWSEELKKEARNMLSGYQAGQTQRIFFFNVDSTFSALFPVLLRKGMKVAVIDFDKERLSAVRQSFLRQLKRQRQKKKITAVEFDRLLQDISFLDTLPAIEQSDLLFTGPCNESLWRQIQQKAPETVRPIPVAPPFISKSSNCAAALNFCTWQKNPFAAEVILSDNEAQESFRPLLDLLLRINRLPVMTRDYSIGLATRLFLTLVGEAARMFNEEYAEKQIDEALTRFGWTQGPFEMARKMGLKNLRLWLQQVDPQKDDTLRLDVKAVLEWSGNTRFRRGAVKATEADAQNIQNRVHLLLINRAAFLLEKGLAQRARDVDFLMVGALGFPPFAGGILKYGDHIGINAVINQLKQLSQRLGERFETSALLKQMSRERQLFYP</sequence>
<dbReference type="InterPro" id="IPR029045">
    <property type="entry name" value="ClpP/crotonase-like_dom_sf"/>
</dbReference>
<keyword evidence="7" id="KW-0560">Oxidoreductase</keyword>
<evidence type="ECO:0000313" key="15">
    <source>
        <dbReference type="EMBL" id="APF17043.1"/>
    </source>
</evidence>
<dbReference type="Proteomes" id="UP000183868">
    <property type="component" value="Chromosome"/>
</dbReference>
<comment type="pathway">
    <text evidence="1">Lipid metabolism; fatty acid beta-oxidation.</text>
</comment>
<comment type="similarity">
    <text evidence="2">In the central section; belongs to the 3-hydroxyacyl-CoA dehydrogenase family.</text>
</comment>
<comment type="similarity">
    <text evidence="3">In the N-terminal section; belongs to the enoyl-CoA hydratase/isomerase family.</text>
</comment>
<dbReference type="CDD" id="cd06558">
    <property type="entry name" value="crotonase-like"/>
    <property type="match status" value="1"/>
</dbReference>
<organism evidence="16 17">
    <name type="scientific">Caldithrix abyssi DSM 13497</name>
    <dbReference type="NCBI Taxonomy" id="880073"/>
    <lineage>
        <taxon>Bacteria</taxon>
        <taxon>Pseudomonadati</taxon>
        <taxon>Calditrichota</taxon>
        <taxon>Calditrichia</taxon>
        <taxon>Calditrichales</taxon>
        <taxon>Calditrichaceae</taxon>
        <taxon>Caldithrix</taxon>
    </lineage>
</organism>
<dbReference type="FunCoup" id="H1XR43">
    <property type="interactions" value="303"/>
</dbReference>
<dbReference type="SUPFAM" id="SSF48179">
    <property type="entry name" value="6-phosphogluconate dehydrogenase C-terminal domain-like"/>
    <property type="match status" value="2"/>
</dbReference>
<gene>
    <name evidence="15" type="ORF">Cabys_292</name>
    <name evidence="16" type="ORF">Calab_1574</name>
</gene>
<keyword evidence="17" id="KW-1185">Reference proteome</keyword>